<dbReference type="OrthoDB" id="1419559at2"/>
<name>A0A1M5IFN0_9FLAO</name>
<dbReference type="Pfam" id="PF00583">
    <property type="entry name" value="Acetyltransf_1"/>
    <property type="match status" value="1"/>
</dbReference>
<accession>A0A1M5IFN0</accession>
<dbReference type="GO" id="GO:0016747">
    <property type="term" value="F:acyltransferase activity, transferring groups other than amino-acyl groups"/>
    <property type="evidence" value="ECO:0007669"/>
    <property type="project" value="InterPro"/>
</dbReference>
<dbReference type="EMBL" id="FQWL01000001">
    <property type="protein sequence ID" value="SHG27055.1"/>
    <property type="molecule type" value="Genomic_DNA"/>
</dbReference>
<dbReference type="SUPFAM" id="SSF55729">
    <property type="entry name" value="Acyl-CoA N-acyltransferases (Nat)"/>
    <property type="match status" value="1"/>
</dbReference>
<evidence type="ECO:0000313" key="2">
    <source>
        <dbReference type="EMBL" id="SHG27055.1"/>
    </source>
</evidence>
<gene>
    <name evidence="2" type="ORF">SAMN04488116_0672</name>
</gene>
<proteinExistence type="predicted"/>
<dbReference type="InterPro" id="IPR016181">
    <property type="entry name" value="Acyl_CoA_acyltransferase"/>
</dbReference>
<evidence type="ECO:0000313" key="3">
    <source>
        <dbReference type="Proteomes" id="UP000184532"/>
    </source>
</evidence>
<sequence length="216" mass="25818">MSLEKQNRNYTLSLIRNRFKNGLVLYSLRNLLTRTGIDIDLYYWVKEGHAEYVIPESRDKETQYNFEILGVKDIEAMRSLRMRSNKFEMVKGIKRGQKCVAFKDGDKVAALMFIEYNDIIINNKKIQLDEDEAYLLNMYTMNDYRGRNLAPLLRHRSYELLKAEGITKIFSVTEYFNNSSRKFKEKLNAENVSLYFCLGLFRKKYWTFKLRDFQKN</sequence>
<dbReference type="AlphaFoldDB" id="A0A1M5IFN0"/>
<protein>
    <recommendedName>
        <fullName evidence="1">N-acetyltransferase domain-containing protein</fullName>
    </recommendedName>
</protein>
<reference evidence="3" key="1">
    <citation type="submission" date="2016-11" db="EMBL/GenBank/DDBJ databases">
        <authorList>
            <person name="Varghese N."/>
            <person name="Submissions S."/>
        </authorList>
    </citation>
    <scope>NUCLEOTIDE SEQUENCE [LARGE SCALE GENOMIC DNA]</scope>
    <source>
        <strain evidence="3">DSM 22638</strain>
    </source>
</reference>
<dbReference type="Proteomes" id="UP000184532">
    <property type="component" value="Unassembled WGS sequence"/>
</dbReference>
<organism evidence="2 3">
    <name type="scientific">Flagellimonas flava</name>
    <dbReference type="NCBI Taxonomy" id="570519"/>
    <lineage>
        <taxon>Bacteria</taxon>
        <taxon>Pseudomonadati</taxon>
        <taxon>Bacteroidota</taxon>
        <taxon>Flavobacteriia</taxon>
        <taxon>Flavobacteriales</taxon>
        <taxon>Flavobacteriaceae</taxon>
        <taxon>Flagellimonas</taxon>
    </lineage>
</organism>
<evidence type="ECO:0000259" key="1">
    <source>
        <dbReference type="Pfam" id="PF00583"/>
    </source>
</evidence>
<feature type="domain" description="N-acetyltransferase" evidence="1">
    <location>
        <begin position="94"/>
        <end position="187"/>
    </location>
</feature>
<dbReference type="RefSeq" id="WP_131819036.1">
    <property type="nucleotide sequence ID" value="NZ_FQWL01000001.1"/>
</dbReference>
<dbReference type="InterPro" id="IPR000182">
    <property type="entry name" value="GNAT_dom"/>
</dbReference>
<keyword evidence="3" id="KW-1185">Reference proteome</keyword>
<dbReference type="Gene3D" id="3.40.630.30">
    <property type="match status" value="1"/>
</dbReference>